<dbReference type="RefSeq" id="YP_009009257.1">
    <property type="nucleotide sequence ID" value="NC_023600.1"/>
</dbReference>
<dbReference type="KEGG" id="vg:18505921"/>
<protein>
    <submittedName>
        <fullName evidence="1">Uncharacterized protein</fullName>
    </submittedName>
</protein>
<dbReference type="Proteomes" id="UP000203096">
    <property type="component" value="Segment"/>
</dbReference>
<evidence type="ECO:0000313" key="2">
    <source>
        <dbReference type="Proteomes" id="UP000203096"/>
    </source>
</evidence>
<organism evidence="1 2">
    <name type="scientific">Mycobacterium phage Julie1</name>
    <dbReference type="NCBI Taxonomy" id="1463812"/>
    <lineage>
        <taxon>Viruses</taxon>
        <taxon>Duplodnaviria</taxon>
        <taxon>Heunggongvirae</taxon>
        <taxon>Uroviricota</taxon>
        <taxon>Caudoviricetes</taxon>
        <taxon>Bclasvirinae</taxon>
        <taxon>Julieunavirus</taxon>
        <taxon>Julieunavirus julie1</taxon>
    </lineage>
</organism>
<dbReference type="GeneID" id="18505921"/>
<proteinExistence type="predicted"/>
<evidence type="ECO:0000313" key="1">
    <source>
        <dbReference type="EMBL" id="AHJ88557.1"/>
    </source>
</evidence>
<accession>W8EB71</accession>
<sequence>MGESSSFVAGRGDAQQPSHLRASLLSCEHIGSLIRFRDEDDGRETVSIVTGELRQLSITASLVTVLIGVGAEEEYSLDPLSFVILRPAEHYGDVEVFLGRDPDYAQLGKR</sequence>
<name>W8EB71_9CAUD</name>
<reference evidence="1 2" key="1">
    <citation type="journal article" date="2014" name="Genome Announc.">
        <title>Complete genome sequences of nine mycobacteriophages.</title>
        <authorList>
            <person name="Franceschelli J.J."/>
            <person name="Suarez C.A."/>
            <person name="Teran L."/>
            <person name="Raya R.R."/>
            <person name="Morbidoni H.R."/>
        </authorList>
    </citation>
    <scope>NUCLEOTIDE SEQUENCE [LARGE SCALE GENOMIC DNA]</scope>
</reference>
<dbReference type="EMBL" id="KJ433976">
    <property type="protein sequence ID" value="AHJ88557.1"/>
    <property type="molecule type" value="Genomic_DNA"/>
</dbReference>
<gene>
    <name evidence="1" type="ORF">Jolie1_057</name>
</gene>
<keyword evidence="2" id="KW-1185">Reference proteome</keyword>